<evidence type="ECO:0000256" key="11">
    <source>
        <dbReference type="ARBA" id="ARBA00022710"/>
    </source>
</evidence>
<keyword evidence="10" id="KW-0551">Lipid droplet</keyword>
<dbReference type="InterPro" id="IPR015816">
    <property type="entry name" value="Vitellinogen_b-sht_N"/>
</dbReference>
<keyword evidence="15" id="KW-1207">Sterol metabolism</keyword>
<keyword evidence="11" id="KW-0427">LDL</keyword>
<keyword evidence="13" id="KW-0445">Lipid transport</keyword>
<keyword evidence="17" id="KW-0850">VLDL</keyword>
<evidence type="ECO:0000313" key="20">
    <source>
        <dbReference type="RefSeq" id="XP_013924938.1"/>
    </source>
</evidence>
<dbReference type="Proteomes" id="UP000504617">
    <property type="component" value="Unplaced"/>
</dbReference>
<keyword evidence="16" id="KW-0753">Steroid metabolism</keyword>
<evidence type="ECO:0000256" key="8">
    <source>
        <dbReference type="ARBA" id="ARBA00022548"/>
    </source>
</evidence>
<dbReference type="GO" id="GO:0034361">
    <property type="term" value="C:very-low-density lipoprotein particle"/>
    <property type="evidence" value="ECO:0007669"/>
    <property type="project" value="UniProtKB-KW"/>
</dbReference>
<protein>
    <submittedName>
        <fullName evidence="20">Apolipoprotein B-100-like</fullName>
    </submittedName>
</protein>
<dbReference type="GeneID" id="106551362"/>
<name>A0A6I9YKN8_9SAUR</name>
<dbReference type="InterPro" id="IPR001747">
    <property type="entry name" value="Vitellogenin_N"/>
</dbReference>
<dbReference type="Gene3D" id="2.30.230.10">
    <property type="entry name" value="Lipovitellin, beta-sheet shell regions, chain A"/>
    <property type="match status" value="1"/>
</dbReference>
<dbReference type="GO" id="GO:0034362">
    <property type="term" value="C:low-density lipoprotein particle"/>
    <property type="evidence" value="ECO:0007669"/>
    <property type="project" value="UniProtKB-KW"/>
</dbReference>
<keyword evidence="6" id="KW-0162">Chylomicron</keyword>
<dbReference type="GO" id="GO:0005811">
    <property type="term" value="C:lipid droplet"/>
    <property type="evidence" value="ECO:0007669"/>
    <property type="project" value="UniProtKB-SubCell"/>
</dbReference>
<keyword evidence="12" id="KW-0732">Signal</keyword>
<evidence type="ECO:0000256" key="16">
    <source>
        <dbReference type="ARBA" id="ARBA00023221"/>
    </source>
</evidence>
<accession>A0A6I9YKN8</accession>
<dbReference type="SUPFAM" id="SSF56968">
    <property type="entry name" value="Lipovitellin-phosvitin complex, beta-sheet shell regions"/>
    <property type="match status" value="1"/>
</dbReference>
<evidence type="ECO:0000256" key="1">
    <source>
        <dbReference type="ARBA" id="ARBA00004496"/>
    </source>
</evidence>
<evidence type="ECO:0000256" key="6">
    <source>
        <dbReference type="ARBA" id="ARBA00022513"/>
    </source>
</evidence>
<dbReference type="OrthoDB" id="6484170at2759"/>
<evidence type="ECO:0000256" key="15">
    <source>
        <dbReference type="ARBA" id="ARBA00023166"/>
    </source>
</evidence>
<keyword evidence="7" id="KW-0964">Secreted</keyword>
<dbReference type="KEGG" id="tsr:106551362"/>
<proteinExistence type="predicted"/>
<dbReference type="GO" id="GO:0034359">
    <property type="term" value="C:mature chylomicron"/>
    <property type="evidence" value="ECO:0007669"/>
    <property type="project" value="TreeGrafter"/>
</dbReference>
<dbReference type="PANTHER" id="PTHR13769">
    <property type="entry name" value="APOLIPOPROTEIN B"/>
    <property type="match status" value="1"/>
</dbReference>
<evidence type="ECO:0000256" key="10">
    <source>
        <dbReference type="ARBA" id="ARBA00022677"/>
    </source>
</evidence>
<dbReference type="GO" id="GO:0042953">
    <property type="term" value="P:lipoprotein transport"/>
    <property type="evidence" value="ECO:0007669"/>
    <property type="project" value="TreeGrafter"/>
</dbReference>
<sequence>MMYGAREIIQGVQRNVKLCFSFSKYVIFFCLDRYELKVKIQDERNVELYPVDNEATHILNIKRGIVSALLVPTEAEDNIQTLPMDTVYGECDSNIEVKNRKSNAPNLVDIEITRNLKSCENFNPIRGYVSPIAFIKGLVSTRSMRENMHYLCYMTGIYHIFHNHYHYEIKLSFLSM</sequence>
<dbReference type="GO" id="GO:0005737">
    <property type="term" value="C:cytoplasm"/>
    <property type="evidence" value="ECO:0007669"/>
    <property type="project" value="UniProtKB-SubCell"/>
</dbReference>
<dbReference type="InterPro" id="IPR015819">
    <property type="entry name" value="Lipid_transp_b-sht_shell"/>
</dbReference>
<keyword evidence="14" id="KW-0443">Lipid metabolism</keyword>
<keyword evidence="8" id="KW-0153">Cholesterol metabolism</keyword>
<dbReference type="AlphaFoldDB" id="A0A6I9YKN8"/>
<feature type="domain" description="Vitellogenin" evidence="18">
    <location>
        <begin position="30"/>
        <end position="124"/>
    </location>
</feature>
<evidence type="ECO:0000259" key="18">
    <source>
        <dbReference type="Pfam" id="PF01347"/>
    </source>
</evidence>
<dbReference type="GO" id="GO:0120020">
    <property type="term" value="F:cholesterol transfer activity"/>
    <property type="evidence" value="ECO:0007669"/>
    <property type="project" value="TreeGrafter"/>
</dbReference>
<keyword evidence="5" id="KW-0963">Cytoplasm</keyword>
<dbReference type="GO" id="GO:0008203">
    <property type="term" value="P:cholesterol metabolic process"/>
    <property type="evidence" value="ECO:0007669"/>
    <property type="project" value="UniProtKB-KW"/>
</dbReference>
<dbReference type="GO" id="GO:0008201">
    <property type="term" value="F:heparin binding"/>
    <property type="evidence" value="ECO:0007669"/>
    <property type="project" value="UniProtKB-KW"/>
</dbReference>
<evidence type="ECO:0000256" key="7">
    <source>
        <dbReference type="ARBA" id="ARBA00022525"/>
    </source>
</evidence>
<evidence type="ECO:0000256" key="3">
    <source>
        <dbReference type="ARBA" id="ARBA00004613"/>
    </source>
</evidence>
<dbReference type="Pfam" id="PF01347">
    <property type="entry name" value="Vitellogenin_N"/>
    <property type="match status" value="1"/>
</dbReference>
<evidence type="ECO:0000256" key="5">
    <source>
        <dbReference type="ARBA" id="ARBA00022490"/>
    </source>
</evidence>
<dbReference type="GO" id="GO:0030301">
    <property type="term" value="P:cholesterol transport"/>
    <property type="evidence" value="ECO:0007669"/>
    <property type="project" value="TreeGrafter"/>
</dbReference>
<dbReference type="GO" id="GO:0050750">
    <property type="term" value="F:low-density lipoprotein particle receptor binding"/>
    <property type="evidence" value="ECO:0007669"/>
    <property type="project" value="TreeGrafter"/>
</dbReference>
<evidence type="ECO:0000313" key="19">
    <source>
        <dbReference type="Proteomes" id="UP000504617"/>
    </source>
</evidence>
<evidence type="ECO:0000256" key="17">
    <source>
        <dbReference type="ARBA" id="ARBA00023313"/>
    </source>
</evidence>
<dbReference type="PANTHER" id="PTHR13769:SF1">
    <property type="entry name" value="APOLIPOPROTEIN B-100"/>
    <property type="match status" value="1"/>
</dbReference>
<evidence type="ECO:0000256" key="4">
    <source>
        <dbReference type="ARBA" id="ARBA00022448"/>
    </source>
</evidence>
<dbReference type="GO" id="GO:0006642">
    <property type="term" value="P:triglyceride mobilization"/>
    <property type="evidence" value="ECO:0007669"/>
    <property type="project" value="TreeGrafter"/>
</dbReference>
<reference evidence="20" key="1">
    <citation type="submission" date="2025-08" db="UniProtKB">
        <authorList>
            <consortium name="RefSeq"/>
        </authorList>
    </citation>
    <scope>IDENTIFICATION</scope>
    <source>
        <tissue evidence="20">Skeletal muscle</tissue>
    </source>
</reference>
<comment type="subcellular location">
    <subcellularLocation>
        <location evidence="1">Cytoplasm</location>
    </subcellularLocation>
    <subcellularLocation>
        <location evidence="2">Lipid droplet</location>
    </subcellularLocation>
    <subcellularLocation>
        <location evidence="3">Secreted</location>
    </subcellularLocation>
</comment>
<evidence type="ECO:0000256" key="9">
    <source>
        <dbReference type="ARBA" id="ARBA00022674"/>
    </source>
</evidence>
<dbReference type="InterPro" id="IPR052418">
    <property type="entry name" value="Apolipoprotein_B"/>
</dbReference>
<organism evidence="19 20">
    <name type="scientific">Thamnophis sirtalis</name>
    <dbReference type="NCBI Taxonomy" id="35019"/>
    <lineage>
        <taxon>Eukaryota</taxon>
        <taxon>Metazoa</taxon>
        <taxon>Chordata</taxon>
        <taxon>Craniata</taxon>
        <taxon>Vertebrata</taxon>
        <taxon>Euteleostomi</taxon>
        <taxon>Lepidosauria</taxon>
        <taxon>Squamata</taxon>
        <taxon>Bifurcata</taxon>
        <taxon>Unidentata</taxon>
        <taxon>Episquamata</taxon>
        <taxon>Toxicofera</taxon>
        <taxon>Serpentes</taxon>
        <taxon>Colubroidea</taxon>
        <taxon>Colubridae</taxon>
        <taxon>Natricinae</taxon>
        <taxon>Thamnophis</taxon>
    </lineage>
</organism>
<keyword evidence="19" id="KW-1185">Reference proteome</keyword>
<evidence type="ECO:0000256" key="2">
    <source>
        <dbReference type="ARBA" id="ARBA00004502"/>
    </source>
</evidence>
<evidence type="ECO:0000256" key="14">
    <source>
        <dbReference type="ARBA" id="ARBA00023098"/>
    </source>
</evidence>
<gene>
    <name evidence="20" type="primary">LOC106551362</name>
</gene>
<dbReference type="GO" id="GO:0042632">
    <property type="term" value="P:cholesterol homeostasis"/>
    <property type="evidence" value="ECO:0007669"/>
    <property type="project" value="TreeGrafter"/>
</dbReference>
<keyword evidence="4" id="KW-0813">Transport</keyword>
<dbReference type="RefSeq" id="XP_013924938.1">
    <property type="nucleotide sequence ID" value="XM_014069463.1"/>
</dbReference>
<evidence type="ECO:0000256" key="12">
    <source>
        <dbReference type="ARBA" id="ARBA00022729"/>
    </source>
</evidence>
<keyword evidence="9" id="KW-0358">Heparin-binding</keyword>
<evidence type="ECO:0000256" key="13">
    <source>
        <dbReference type="ARBA" id="ARBA00023055"/>
    </source>
</evidence>